<accession>L8HFV0</accession>
<evidence type="ECO:0000256" key="2">
    <source>
        <dbReference type="ARBA" id="ARBA00022448"/>
    </source>
</evidence>
<gene>
    <name evidence="7" type="ORF">ACA1_153210</name>
</gene>
<dbReference type="SUPFAM" id="SSF103481">
    <property type="entry name" value="Multidrug resistance efflux transporter EmrE"/>
    <property type="match status" value="1"/>
</dbReference>
<dbReference type="PANTHER" id="PTHR10778">
    <property type="entry name" value="SOLUTE CARRIER FAMILY 35 MEMBER B"/>
    <property type="match status" value="1"/>
</dbReference>
<evidence type="ECO:0000313" key="8">
    <source>
        <dbReference type="Proteomes" id="UP000011083"/>
    </source>
</evidence>
<dbReference type="GO" id="GO:0000139">
    <property type="term" value="C:Golgi membrane"/>
    <property type="evidence" value="ECO:0007669"/>
    <property type="project" value="TreeGrafter"/>
</dbReference>
<dbReference type="EMBL" id="KB007837">
    <property type="protein sequence ID" value="ELR24112.1"/>
    <property type="molecule type" value="Genomic_DNA"/>
</dbReference>
<evidence type="ECO:0000256" key="5">
    <source>
        <dbReference type="ARBA" id="ARBA00023136"/>
    </source>
</evidence>
<dbReference type="InterPro" id="IPR013657">
    <property type="entry name" value="SCL35B1-4/HUT1"/>
</dbReference>
<dbReference type="GeneID" id="14925114"/>
<evidence type="ECO:0000256" key="3">
    <source>
        <dbReference type="ARBA" id="ARBA00022692"/>
    </source>
</evidence>
<feature type="transmembrane region" description="Helical" evidence="6">
    <location>
        <begin position="245"/>
        <end position="268"/>
    </location>
</feature>
<dbReference type="GO" id="GO:0046964">
    <property type="term" value="F:3'-phosphoadenosine 5'-phosphosulfate transmembrane transporter activity"/>
    <property type="evidence" value="ECO:0007669"/>
    <property type="project" value="TreeGrafter"/>
</dbReference>
<feature type="transmembrane region" description="Helical" evidence="6">
    <location>
        <begin position="301"/>
        <end position="320"/>
    </location>
</feature>
<protein>
    <submittedName>
        <fullName evidence="7">Solute carrier family protein</fullName>
    </submittedName>
</protein>
<organism evidence="7 8">
    <name type="scientific">Acanthamoeba castellanii (strain ATCC 30010 / Neff)</name>
    <dbReference type="NCBI Taxonomy" id="1257118"/>
    <lineage>
        <taxon>Eukaryota</taxon>
        <taxon>Amoebozoa</taxon>
        <taxon>Discosea</taxon>
        <taxon>Longamoebia</taxon>
        <taxon>Centramoebida</taxon>
        <taxon>Acanthamoebidae</taxon>
        <taxon>Acanthamoeba</taxon>
    </lineage>
</organism>
<dbReference type="Pfam" id="PF08449">
    <property type="entry name" value="UAA"/>
    <property type="match status" value="1"/>
</dbReference>
<dbReference type="RefSeq" id="XP_004353640.1">
    <property type="nucleotide sequence ID" value="XM_004353588.1"/>
</dbReference>
<keyword evidence="8" id="KW-1185">Reference proteome</keyword>
<dbReference type="GO" id="GO:0005789">
    <property type="term" value="C:endoplasmic reticulum membrane"/>
    <property type="evidence" value="ECO:0007669"/>
    <property type="project" value="TreeGrafter"/>
</dbReference>
<dbReference type="VEuPathDB" id="AmoebaDB:ACA1_153210"/>
<feature type="transmembrane region" description="Helical" evidence="6">
    <location>
        <begin position="99"/>
        <end position="120"/>
    </location>
</feature>
<dbReference type="OMA" id="YNRTTQF"/>
<proteinExistence type="predicted"/>
<dbReference type="KEGG" id="acan:ACA1_153210"/>
<feature type="transmembrane region" description="Helical" evidence="6">
    <location>
        <begin position="151"/>
        <end position="169"/>
    </location>
</feature>
<evidence type="ECO:0000256" key="4">
    <source>
        <dbReference type="ARBA" id="ARBA00022989"/>
    </source>
</evidence>
<keyword evidence="3 6" id="KW-0812">Transmembrane</keyword>
<sequence>MESTVSGVPQQQKKRPEGHYEGVAFLRFLPLGAQFVVCVLLVIFLQGAYTYAQELLFSVEKFPHRWYATVWQGGLYSLFAYTMRRSSGDRGRRGPFRDYVVLSSVVFMGRFMGVASLHYIDFTTRVLFQSSKLIPTMLVGLLYLKKSYTAGEYTAVFMLVTGLSLFSLGDASVSTSFNVLGVVLAGGDAFSDALKSSIQEHLMSSHSASTLEVALYSNLSGCLCAIPILIFTGELAAVYETFSLRAHIALIAMYLIGYLASLSVLYVLKLSDALISAMVTCFRKFMSIVFSFFIFSKVATINHVVGGVLCFVGIAVQIWIKQRNRQARLFAKQKY</sequence>
<feature type="transmembrane region" description="Helical" evidence="6">
    <location>
        <begin position="24"/>
        <end position="45"/>
    </location>
</feature>
<dbReference type="InterPro" id="IPR037185">
    <property type="entry name" value="EmrE-like"/>
</dbReference>
<feature type="transmembrane region" description="Helical" evidence="6">
    <location>
        <begin position="215"/>
        <end position="239"/>
    </location>
</feature>
<dbReference type="AlphaFoldDB" id="L8HFV0"/>
<comment type="subcellular location">
    <subcellularLocation>
        <location evidence="1">Membrane</location>
        <topology evidence="1">Multi-pass membrane protein</topology>
    </subcellularLocation>
</comment>
<keyword evidence="5 6" id="KW-0472">Membrane</keyword>
<reference evidence="7 8" key="1">
    <citation type="journal article" date="2013" name="Genome Biol.">
        <title>Genome of Acanthamoeba castellanii highlights extensive lateral gene transfer and early evolution of tyrosine kinase signaling.</title>
        <authorList>
            <person name="Clarke M."/>
            <person name="Lohan A.J."/>
            <person name="Liu B."/>
            <person name="Lagkouvardos I."/>
            <person name="Roy S."/>
            <person name="Zafar N."/>
            <person name="Bertelli C."/>
            <person name="Schilde C."/>
            <person name="Kianianmomeni A."/>
            <person name="Burglin T.R."/>
            <person name="Frech C."/>
            <person name="Turcotte B."/>
            <person name="Kopec K.O."/>
            <person name="Synnott J.M."/>
            <person name="Choo C."/>
            <person name="Paponov I."/>
            <person name="Finkler A."/>
            <person name="Soon Heng Tan C."/>
            <person name="Hutchins A.P."/>
            <person name="Weinmeier T."/>
            <person name="Rattei T."/>
            <person name="Chu J.S."/>
            <person name="Gimenez G."/>
            <person name="Irimia M."/>
            <person name="Rigden D.J."/>
            <person name="Fitzpatrick D.A."/>
            <person name="Lorenzo-Morales J."/>
            <person name="Bateman A."/>
            <person name="Chiu C.H."/>
            <person name="Tang P."/>
            <person name="Hegemann P."/>
            <person name="Fromm H."/>
            <person name="Raoult D."/>
            <person name="Greub G."/>
            <person name="Miranda-Saavedra D."/>
            <person name="Chen N."/>
            <person name="Nash P."/>
            <person name="Ginger M.L."/>
            <person name="Horn M."/>
            <person name="Schaap P."/>
            <person name="Caler L."/>
            <person name="Loftus B."/>
        </authorList>
    </citation>
    <scope>NUCLEOTIDE SEQUENCE [LARGE SCALE GENOMIC DNA]</scope>
    <source>
        <strain evidence="7 8">Neff</strain>
    </source>
</reference>
<evidence type="ECO:0000256" key="6">
    <source>
        <dbReference type="SAM" id="Phobius"/>
    </source>
</evidence>
<evidence type="ECO:0000313" key="7">
    <source>
        <dbReference type="EMBL" id="ELR24112.1"/>
    </source>
</evidence>
<keyword evidence="2" id="KW-0813">Transport</keyword>
<dbReference type="PANTHER" id="PTHR10778:SF8">
    <property type="entry name" value="ADENOSINE 3'-PHOSPHO 5'-PHOSPHOSULFATE TRANSPORTER 2"/>
    <property type="match status" value="1"/>
</dbReference>
<name>L8HFV0_ACACF</name>
<keyword evidence="4 6" id="KW-1133">Transmembrane helix</keyword>
<dbReference type="Proteomes" id="UP000011083">
    <property type="component" value="Unassembled WGS sequence"/>
</dbReference>
<dbReference type="OrthoDB" id="16233at2759"/>
<evidence type="ECO:0000256" key="1">
    <source>
        <dbReference type="ARBA" id="ARBA00004141"/>
    </source>
</evidence>
<feature type="transmembrane region" description="Helical" evidence="6">
    <location>
        <begin position="275"/>
        <end position="295"/>
    </location>
</feature>